<feature type="non-terminal residue" evidence="1">
    <location>
        <position position="1"/>
    </location>
</feature>
<protein>
    <submittedName>
        <fullName evidence="1">Uncharacterized protein</fullName>
    </submittedName>
</protein>
<accession>A0ABV0NS36</accession>
<proteinExistence type="predicted"/>
<organism evidence="1 2">
    <name type="scientific">Goodea atripinnis</name>
    <dbReference type="NCBI Taxonomy" id="208336"/>
    <lineage>
        <taxon>Eukaryota</taxon>
        <taxon>Metazoa</taxon>
        <taxon>Chordata</taxon>
        <taxon>Craniata</taxon>
        <taxon>Vertebrata</taxon>
        <taxon>Euteleostomi</taxon>
        <taxon>Actinopterygii</taxon>
        <taxon>Neopterygii</taxon>
        <taxon>Teleostei</taxon>
        <taxon>Neoteleostei</taxon>
        <taxon>Acanthomorphata</taxon>
        <taxon>Ovalentaria</taxon>
        <taxon>Atherinomorphae</taxon>
        <taxon>Cyprinodontiformes</taxon>
        <taxon>Goodeidae</taxon>
        <taxon>Goodea</taxon>
    </lineage>
</organism>
<dbReference type="EMBL" id="JAHRIO010050230">
    <property type="protein sequence ID" value="MEQ2174213.1"/>
    <property type="molecule type" value="Genomic_DNA"/>
</dbReference>
<keyword evidence="2" id="KW-1185">Reference proteome</keyword>
<reference evidence="1 2" key="1">
    <citation type="submission" date="2021-06" db="EMBL/GenBank/DDBJ databases">
        <authorList>
            <person name="Palmer J.M."/>
        </authorList>
    </citation>
    <scope>NUCLEOTIDE SEQUENCE [LARGE SCALE GENOMIC DNA]</scope>
    <source>
        <strain evidence="1 2">GA_2019</strain>
        <tissue evidence="1">Muscle</tissue>
    </source>
</reference>
<name>A0ABV0NS36_9TELE</name>
<comment type="caution">
    <text evidence="1">The sequence shown here is derived from an EMBL/GenBank/DDBJ whole genome shotgun (WGS) entry which is preliminary data.</text>
</comment>
<evidence type="ECO:0000313" key="2">
    <source>
        <dbReference type="Proteomes" id="UP001476798"/>
    </source>
</evidence>
<sequence>LKWSDYSTTAIVLVFRAGGEDGQFADMSEPDGRRRLLLFHLQELRYVNKEELGQFYRSGARADTRMKDGRAAHFIPGIRFSGVNSSSHSPVNRKNVHRTAANLIRQNATKPFSASYWVDWGLISGTVKTSNQNLVSSFQNNTAQPCYKQQILQTSCFFNPRDHEGGLLQKLWNNGFIVSFGYEIKPLGVSQQPHRPQPAVQPHAWGQLESRGPKERTQSFSFWATSYWSRRWPSHEPSHCWVIFVCAGIFRRNTEGSTNTTKVSPPQQTRRFTFLLRLMADFGSNV</sequence>
<evidence type="ECO:0000313" key="1">
    <source>
        <dbReference type="EMBL" id="MEQ2174213.1"/>
    </source>
</evidence>
<dbReference type="Proteomes" id="UP001476798">
    <property type="component" value="Unassembled WGS sequence"/>
</dbReference>
<gene>
    <name evidence="1" type="ORF">GOODEAATRI_005566</name>
</gene>